<organism evidence="8 9">
    <name type="scientific">Aetokthonos hydrillicola Thurmond2011</name>
    <dbReference type="NCBI Taxonomy" id="2712845"/>
    <lineage>
        <taxon>Bacteria</taxon>
        <taxon>Bacillati</taxon>
        <taxon>Cyanobacteriota</taxon>
        <taxon>Cyanophyceae</taxon>
        <taxon>Nostocales</taxon>
        <taxon>Hapalosiphonaceae</taxon>
        <taxon>Aetokthonos</taxon>
    </lineage>
</organism>
<evidence type="ECO:0000256" key="2">
    <source>
        <dbReference type="ARBA" id="ARBA00006432"/>
    </source>
</evidence>
<dbReference type="InterPro" id="IPR020845">
    <property type="entry name" value="AMP-binding_CS"/>
</dbReference>
<dbReference type="InterPro" id="IPR045851">
    <property type="entry name" value="AMP-bd_C_sf"/>
</dbReference>
<dbReference type="GO" id="GO:0016874">
    <property type="term" value="F:ligase activity"/>
    <property type="evidence" value="ECO:0007669"/>
    <property type="project" value="UniProtKB-KW"/>
</dbReference>
<evidence type="ECO:0000313" key="9">
    <source>
        <dbReference type="Proteomes" id="UP000667802"/>
    </source>
</evidence>
<dbReference type="Gene3D" id="3.40.50.1820">
    <property type="entry name" value="alpha/beta hydrolase"/>
    <property type="match status" value="1"/>
</dbReference>
<evidence type="ECO:0000313" key="8">
    <source>
        <dbReference type="EMBL" id="MDR9897010.1"/>
    </source>
</evidence>
<dbReference type="InterPro" id="IPR001242">
    <property type="entry name" value="Condensation_dom"/>
</dbReference>
<keyword evidence="9" id="KW-1185">Reference proteome</keyword>
<dbReference type="InterPro" id="IPR010071">
    <property type="entry name" value="AA_adenyl_dom"/>
</dbReference>
<dbReference type="Gene3D" id="1.10.1200.10">
    <property type="entry name" value="ACP-like"/>
    <property type="match status" value="2"/>
</dbReference>
<dbReference type="GO" id="GO:0009403">
    <property type="term" value="P:toxin biosynthetic process"/>
    <property type="evidence" value="ECO:0007669"/>
    <property type="project" value="UniProtKB-ARBA"/>
</dbReference>
<dbReference type="CDD" id="cd17646">
    <property type="entry name" value="A_NRPS_AB3403-like"/>
    <property type="match status" value="1"/>
</dbReference>
<dbReference type="RefSeq" id="WP_243902305.1">
    <property type="nucleotide sequence ID" value="NZ_CAWQFN010000753.1"/>
</dbReference>
<dbReference type="InterPro" id="IPR023213">
    <property type="entry name" value="CAT-like_dom_sf"/>
</dbReference>
<dbReference type="GO" id="GO:0031177">
    <property type="term" value="F:phosphopantetheine binding"/>
    <property type="evidence" value="ECO:0007669"/>
    <property type="project" value="InterPro"/>
</dbReference>
<dbReference type="Pfam" id="PF08242">
    <property type="entry name" value="Methyltransf_12"/>
    <property type="match status" value="1"/>
</dbReference>
<dbReference type="InterPro" id="IPR036736">
    <property type="entry name" value="ACP-like_sf"/>
</dbReference>
<dbReference type="NCBIfam" id="NF003417">
    <property type="entry name" value="PRK04813.1"/>
    <property type="match status" value="3"/>
</dbReference>
<evidence type="ECO:0000259" key="7">
    <source>
        <dbReference type="PROSITE" id="PS50075"/>
    </source>
</evidence>
<dbReference type="Pfam" id="PF00501">
    <property type="entry name" value="AMP-binding"/>
    <property type="match status" value="2"/>
</dbReference>
<protein>
    <submittedName>
        <fullName evidence="8">Amino acid adenylation domain-containing protein</fullName>
    </submittedName>
</protein>
<dbReference type="PROSITE" id="PS00012">
    <property type="entry name" value="PHOSPHOPANTETHEINE"/>
    <property type="match status" value="1"/>
</dbReference>
<dbReference type="SUPFAM" id="SSF47336">
    <property type="entry name" value="ACP-like"/>
    <property type="match status" value="2"/>
</dbReference>
<dbReference type="PROSITE" id="PS50075">
    <property type="entry name" value="CARRIER"/>
    <property type="match status" value="2"/>
</dbReference>
<dbReference type="InterPro" id="IPR006162">
    <property type="entry name" value="Ppantetheine_attach_site"/>
</dbReference>
<comment type="caution">
    <text evidence="8">The sequence shown here is derived from an EMBL/GenBank/DDBJ whole genome shotgun (WGS) entry which is preliminary data.</text>
</comment>
<dbReference type="EMBL" id="JAALHA020000010">
    <property type="protein sequence ID" value="MDR9897010.1"/>
    <property type="molecule type" value="Genomic_DNA"/>
</dbReference>
<keyword evidence="4" id="KW-0597">Phosphoprotein</keyword>
<dbReference type="InterPro" id="IPR001031">
    <property type="entry name" value="Thioesterase"/>
</dbReference>
<dbReference type="Proteomes" id="UP000667802">
    <property type="component" value="Unassembled WGS sequence"/>
</dbReference>
<dbReference type="NCBIfam" id="TIGR01733">
    <property type="entry name" value="AA-adenyl-dom"/>
    <property type="match status" value="2"/>
</dbReference>
<dbReference type="Gene3D" id="3.30.559.10">
    <property type="entry name" value="Chloramphenicol acetyltransferase-like domain"/>
    <property type="match status" value="2"/>
</dbReference>
<dbReference type="CDD" id="cd17643">
    <property type="entry name" value="A_NRPS_Cytc1-like"/>
    <property type="match status" value="1"/>
</dbReference>
<dbReference type="FunFam" id="3.30.300.30:FF:000010">
    <property type="entry name" value="Enterobactin synthetase component F"/>
    <property type="match status" value="1"/>
</dbReference>
<dbReference type="FunFam" id="3.40.50.12780:FF:000012">
    <property type="entry name" value="Non-ribosomal peptide synthetase"/>
    <property type="match status" value="2"/>
</dbReference>
<dbReference type="SUPFAM" id="SSF52777">
    <property type="entry name" value="CoA-dependent acyltransferases"/>
    <property type="match status" value="4"/>
</dbReference>
<dbReference type="FunFam" id="3.40.50.980:FF:000001">
    <property type="entry name" value="Non-ribosomal peptide synthetase"/>
    <property type="match status" value="2"/>
</dbReference>
<gene>
    <name evidence="8" type="ORF">G7B40_020920</name>
</gene>
<dbReference type="InterPro" id="IPR029063">
    <property type="entry name" value="SAM-dependent_MTases_sf"/>
</dbReference>
<dbReference type="InterPro" id="IPR000873">
    <property type="entry name" value="AMP-dep_synth/lig_dom"/>
</dbReference>
<keyword evidence="6" id="KW-0677">Repeat</keyword>
<dbReference type="SUPFAM" id="SSF56801">
    <property type="entry name" value="Acetyl-CoA synthetase-like"/>
    <property type="match status" value="2"/>
</dbReference>
<feature type="domain" description="Carrier" evidence="7">
    <location>
        <begin position="2500"/>
        <end position="2575"/>
    </location>
</feature>
<evidence type="ECO:0000256" key="1">
    <source>
        <dbReference type="ARBA" id="ARBA00001957"/>
    </source>
</evidence>
<comment type="cofactor">
    <cofactor evidence="1">
        <name>pantetheine 4'-phosphate</name>
        <dbReference type="ChEBI" id="CHEBI:47942"/>
    </cofactor>
</comment>
<proteinExistence type="inferred from homology"/>
<dbReference type="Gene3D" id="2.30.38.10">
    <property type="entry name" value="Luciferase, Domain 3"/>
    <property type="match status" value="2"/>
</dbReference>
<evidence type="ECO:0000256" key="3">
    <source>
        <dbReference type="ARBA" id="ARBA00022450"/>
    </source>
</evidence>
<dbReference type="FunFam" id="3.40.50.980:FF:000002">
    <property type="entry name" value="Enterobactin synthetase component F"/>
    <property type="match status" value="2"/>
</dbReference>
<dbReference type="GO" id="GO:0005829">
    <property type="term" value="C:cytosol"/>
    <property type="evidence" value="ECO:0007669"/>
    <property type="project" value="TreeGrafter"/>
</dbReference>
<dbReference type="InterPro" id="IPR009081">
    <property type="entry name" value="PP-bd_ACP"/>
</dbReference>
<dbReference type="InterPro" id="IPR020806">
    <property type="entry name" value="PKS_PP-bd"/>
</dbReference>
<dbReference type="InterPro" id="IPR013217">
    <property type="entry name" value="Methyltransf_12"/>
</dbReference>
<dbReference type="FunFam" id="1.10.1200.10:FF:000005">
    <property type="entry name" value="Nonribosomal peptide synthetase 1"/>
    <property type="match status" value="2"/>
</dbReference>
<dbReference type="PROSITE" id="PS00455">
    <property type="entry name" value="AMP_BINDING"/>
    <property type="match status" value="2"/>
</dbReference>
<comment type="similarity">
    <text evidence="2">Belongs to the ATP-dependent AMP-binding enzyme family.</text>
</comment>
<dbReference type="GO" id="GO:0043041">
    <property type="term" value="P:amino acid activation for nonribosomal peptide biosynthetic process"/>
    <property type="evidence" value="ECO:0007669"/>
    <property type="project" value="TreeGrafter"/>
</dbReference>
<dbReference type="SMART" id="SM00823">
    <property type="entry name" value="PKS_PP"/>
    <property type="match status" value="2"/>
</dbReference>
<dbReference type="SUPFAM" id="SSF53335">
    <property type="entry name" value="S-adenosyl-L-methionine-dependent methyltransferases"/>
    <property type="match status" value="1"/>
</dbReference>
<dbReference type="FunFam" id="3.30.559.10:FF:000012">
    <property type="entry name" value="Non-ribosomal peptide synthetase"/>
    <property type="match status" value="2"/>
</dbReference>
<dbReference type="SUPFAM" id="SSF53474">
    <property type="entry name" value="alpha/beta-Hydrolases"/>
    <property type="match status" value="1"/>
</dbReference>
<evidence type="ECO:0000256" key="6">
    <source>
        <dbReference type="ARBA" id="ARBA00022737"/>
    </source>
</evidence>
<dbReference type="CDD" id="cd19531">
    <property type="entry name" value="LCL_NRPS-like"/>
    <property type="match status" value="2"/>
</dbReference>
<dbReference type="FunFam" id="3.30.559.30:FF:000001">
    <property type="entry name" value="Non-ribosomal peptide synthetase"/>
    <property type="match status" value="1"/>
</dbReference>
<dbReference type="CDD" id="cd02440">
    <property type="entry name" value="AdoMet_MTases"/>
    <property type="match status" value="1"/>
</dbReference>
<dbReference type="Pfam" id="PF00668">
    <property type="entry name" value="Condensation"/>
    <property type="match status" value="2"/>
</dbReference>
<keyword evidence="3" id="KW-0596">Phosphopantetheine</keyword>
<sequence>MNYSEVNELEILEFLLEEEGIELNFNQSSISRYGRTQVPASFQQRRLWFLYELEPTSSAYNISSIFRLQGSLEVQVLKQAFQQLQQRHESLRTTFVVIDGEPWQYIHAEVLTELEIEDWSKLPETEIEKQIPKIAASEAGYSFDLKEGALFRARLFQLEPEEHLLSLTLHHIIADAWSLGVLLEELALIYELLLKKDQVSLPELRIQYSDYSIWQQEKIAESVWEEHLVYWKKQLAQLPILEFPTDFPRPSLQSFRGDLVQFTIPSELTNAIRRFSQKENVSLFTTLMAAFQTLLARYSGQEDVSVGTSIANRQGIDTERLIGFFVNTLVIRTDLSGEPSFRTLVSRVNKTVLGAFEHSEVSFETLVEYLQIERDTSRNPLFQIAFTLLNAPKPKFERDNLEITSIASQNAARFDLELFITEEDENLSAVLSYNTDLFTRETAVRITRHFCELVKNLLAQPDAPVYRLPILLPEEQVPSAPREHFVVDYCLNQAFNQQVYLHPDHQAVSFENQSLTYKRLNEKANQWARYLIDHGAKPEVRVGLLVNRSLEMVIAILAILKAGAAYVPIDPQSPQERIAYILEDSGVSFLLTQVEFASQVVSHQTPSIFLENCQEEISRKQSTDPSIVLNPDNAAYVIYTSGSTGKPKGVIVTHHNVVRLMLATQKWYNFNEKDIWTLFHSCAFDFSVWEIWGALFFGGHLIVVPYSVTRSPEEFYHLLCDKGVTVLNQTPSAFRQLIEAEEVLCRESEVNLRFVIFGGEALDLSSLKPWFDRHSDDFPLLVNMYGITETTVHVTYRPIRWRDVKKATGSIIGEPIPDLCVYLLDRYGQPVPTGVTGEIYVGGEGVSRGYLNRPDLTAERMVPNPAGSEGRLYKTGDLGKYLANGELEYLGRNDHQVKIRGFRIELGEIETLLQTHPGVRHSCVIPWAQNQDDVRLIAYIVPQTDPAKTPGYENLITEQIQEWQYTFNETYRSSETELDAAFNIVGWNSSYDGKPIPAEEMRQWLDNTLAQIRSLKPSKVLEIGCGTGMILLNIAAEVDTYWATDFSSEAIARLRKILHQRQWDQVHLQQQEANNFSGLPQSYFDTIVINSVAQYFPSLEYLQQVIAGALDLLAPGGSIFIGDNRHLLLLDCFYSSVAFAQLVDDTKREDFQQKVQVIAENENELTLDPIFFADLPQTFPAIAGVEIYLKREKTNNEMTKYRYDVVLHKQGDNKDPINPIWFDWQSENCQLSDVRDRLSQEQSFAIGWCGVPNGQLLRDKKIWHWYRDVEDCATVGELRNLLDRNNDMGVVPGDFYDLAVETGCEVIITYSANGDPSYFDVLFYTKIDGVKKRRCPFIMPLVARNSSDRSSYYLNPLKGRFAKALINGLKDRASKQLPEYMRPGAYMLLDRLPITSNGKLDRRSLPLPNLSRAISQKSFVDPQTSTQNILCLVWRSVLGLDHLGITDNFFELGGHSLLATKLVSRIREQFNIVLPLRAIFEHPTVIELAEEVDKLLLQRDQHKDLAKYEISQVKNRDNLPLSFAQQRLWFLNQLEPDNPAYNIVVGFRLHGILDEEALSASLQEIVTRHEVLRTNFDQDDQGNPVQVIHPSAEITLNLTDLSDLLESEREEKLMQAVNQTLVTPFNLKTDPLLRVYLYRLGEQTYVLVAVMHHIVSDAWSFGIVVKELTLLYDAFCRGDKSPLLPLTLQYGDFAFWQRTVFEREELPKQLAYWQEELSTEVEPLNLPTDFPRPAIVTYEGRSVSFTINRDHYLRFKQLCESQGVTLFMGLLTVWKVLLMRYSGQHDILVGTPIANRNRREVEDLIGFFVNTLVIRTDLSGNPSFVTLLKKVKEKTLQAYAHQDLPFEKLVETLQPERNLSHSPIFQVMFVLQNAPSSNLELADLEFIPLELEQVTAKFDFSLQITETETGLQGLWEYKTDLFEEATINRMIGHFQNLLSAVIETPELGICQLPLISTFERHQLLVEWNDTLVDYPQSHCIHQLFEAQVESTPDAVAVIFENEQLTYRELNTRANHLAHYLQTLGVKPEVLVGIFVERSIHMVVGLLGILKAGGAYVPLDPEYPQERLAFILEDATVSVLLTQQHLVAKLPEHKAHLVYLDSEAQEFAQTSELPNPCGVEPSNLAYVIYTSGSTGKPKGAMNTHQGVCNRLLWMQDTYKLSSGDRVLQKTPFSFDVSVWEFFLPLLAGACLVVAKPEGHKDIAYLVEIITQQQITTIHFVPSMLQVFLEDESVKRCHSLKQVICSGEALPRKLQEHFFSCLECKLHNLYGPTEAAIDVTYWQCERESRLRMVPIGRPISNTQIYILDQYLQPIPIGIPGELHIGGVGLARGYLNRSELTQEKFIPNPFKESGEQPLLGSQKLTYASSERLYKTGDLARYLPDGNIEFLGRLDDQIKIRGFRIELREIEFALNSYDDVEQSIVIAHEDNPSDKYLVAYVVTEHEININALKNHLKQQLPNYMVPSLFVQLKTLPLNTNGKVNRKALPAPTLNKLVHSENCILPRTKLEHQLAKIWEVVLKIKPISVTDNFFELGGYSLLAIILVNEIEKELGYTLPVLKLFEERTIEKIALYLENYRDSSDHDILIPLQIKGNKTPLFLVHPAGGYGLIYSFLANKLDQNQPVYALQSQGLDGKQQPLSSIKSMASAYIKVMREIQPFGSYLIGGYSLGGLIAFEIASQLESVGESVQNLLIIDTHPPDREIIVEDEILSLIIFVTEVGLHFNVKIELDYEEIAVLNEAERLEHVLQIFQHHQLVPPNSGRNLVSGAINVHKANSQASLGYQPKPINTPISLFKTEGLAQKFPNNPTLGWEELTSKQVYVRTVKGIHEELLREPSVTELGAAIQEIL</sequence>
<dbReference type="Pfam" id="PF00550">
    <property type="entry name" value="PP-binding"/>
    <property type="match status" value="2"/>
</dbReference>
<evidence type="ECO:0000256" key="5">
    <source>
        <dbReference type="ARBA" id="ARBA00022598"/>
    </source>
</evidence>
<dbReference type="Pfam" id="PF13193">
    <property type="entry name" value="AMP-binding_C"/>
    <property type="match status" value="1"/>
</dbReference>
<dbReference type="Gene3D" id="3.40.50.150">
    <property type="entry name" value="Vaccinia Virus protein VP39"/>
    <property type="match status" value="1"/>
</dbReference>
<dbReference type="Gene3D" id="3.30.559.30">
    <property type="entry name" value="Nonribosomal peptide synthetase, condensation domain"/>
    <property type="match status" value="2"/>
</dbReference>
<dbReference type="GO" id="GO:0008610">
    <property type="term" value="P:lipid biosynthetic process"/>
    <property type="evidence" value="ECO:0007669"/>
    <property type="project" value="UniProtKB-ARBA"/>
</dbReference>
<dbReference type="PANTHER" id="PTHR45527">
    <property type="entry name" value="NONRIBOSOMAL PEPTIDE SYNTHETASE"/>
    <property type="match status" value="1"/>
</dbReference>
<dbReference type="FunFam" id="2.30.38.10:FF:000001">
    <property type="entry name" value="Non-ribosomal peptide synthetase PvdI"/>
    <property type="match status" value="1"/>
</dbReference>
<evidence type="ECO:0000256" key="4">
    <source>
        <dbReference type="ARBA" id="ARBA00022553"/>
    </source>
</evidence>
<name>A0AAP5I8Z1_9CYAN</name>
<dbReference type="Gene3D" id="3.30.300.30">
    <property type="match status" value="3"/>
</dbReference>
<dbReference type="Gene3D" id="3.40.50.980">
    <property type="match status" value="4"/>
</dbReference>
<feature type="domain" description="Carrier" evidence="7">
    <location>
        <begin position="1421"/>
        <end position="1496"/>
    </location>
</feature>
<dbReference type="PANTHER" id="PTHR45527:SF14">
    <property type="entry name" value="PLIPASTATIN SYNTHASE SUBUNIT B"/>
    <property type="match status" value="1"/>
</dbReference>
<dbReference type="InterPro" id="IPR025110">
    <property type="entry name" value="AMP-bd_C"/>
</dbReference>
<keyword evidence="5" id="KW-0436">Ligase</keyword>
<reference evidence="9" key="1">
    <citation type="journal article" date="2021" name="Science">
        <title>Hunting the eagle killer: A cyanobacterial neurotoxin causes vacuolar myelinopathy.</title>
        <authorList>
            <person name="Breinlinger S."/>
            <person name="Phillips T.J."/>
            <person name="Haram B.N."/>
            <person name="Mares J."/>
            <person name="Martinez Yerena J.A."/>
            <person name="Hrouzek P."/>
            <person name="Sobotka R."/>
            <person name="Henderson W.M."/>
            <person name="Schmieder P."/>
            <person name="Williams S.M."/>
            <person name="Lauderdale J.D."/>
            <person name="Wilde H.D."/>
            <person name="Gerrin W."/>
            <person name="Kust A."/>
            <person name="Washington J.W."/>
            <person name="Wagner C."/>
            <person name="Geier B."/>
            <person name="Liebeke M."/>
            <person name="Enke H."/>
            <person name="Niedermeyer T.H.J."/>
            <person name="Wilde S.B."/>
        </authorList>
    </citation>
    <scope>NUCLEOTIDE SEQUENCE [LARGE SCALE GENOMIC DNA]</scope>
    <source>
        <strain evidence="9">Thurmond2011</strain>
    </source>
</reference>
<accession>A0AAP5I8Z1</accession>
<dbReference type="InterPro" id="IPR029058">
    <property type="entry name" value="AB_hydrolase_fold"/>
</dbReference>
<dbReference type="Pfam" id="PF00975">
    <property type="entry name" value="Thioesterase"/>
    <property type="match status" value="1"/>
</dbReference>